<organism evidence="2 3">
    <name type="scientific">Aspergillus sydowii CBS 593.65</name>
    <dbReference type="NCBI Taxonomy" id="1036612"/>
    <lineage>
        <taxon>Eukaryota</taxon>
        <taxon>Fungi</taxon>
        <taxon>Dikarya</taxon>
        <taxon>Ascomycota</taxon>
        <taxon>Pezizomycotina</taxon>
        <taxon>Eurotiomycetes</taxon>
        <taxon>Eurotiomycetidae</taxon>
        <taxon>Eurotiales</taxon>
        <taxon>Aspergillaceae</taxon>
        <taxon>Aspergillus</taxon>
        <taxon>Aspergillus subgen. Nidulantes</taxon>
    </lineage>
</organism>
<evidence type="ECO:0000256" key="1">
    <source>
        <dbReference type="SAM" id="MobiDB-lite"/>
    </source>
</evidence>
<dbReference type="OrthoDB" id="10421102at2759"/>
<dbReference type="VEuPathDB" id="FungiDB:ASPSYDRAFT_95179"/>
<feature type="compositionally biased region" description="Low complexity" evidence="1">
    <location>
        <begin position="248"/>
        <end position="260"/>
    </location>
</feature>
<keyword evidence="3" id="KW-1185">Reference proteome</keyword>
<feature type="compositionally biased region" description="Acidic residues" evidence="1">
    <location>
        <begin position="326"/>
        <end position="337"/>
    </location>
</feature>
<dbReference type="RefSeq" id="XP_040696618.1">
    <property type="nucleotide sequence ID" value="XM_040853082.1"/>
</dbReference>
<feature type="region of interest" description="Disordered" evidence="1">
    <location>
        <begin position="223"/>
        <end position="260"/>
    </location>
</feature>
<gene>
    <name evidence="2" type="ORF">ASPSYDRAFT_95179</name>
</gene>
<dbReference type="GeneID" id="63769155"/>
<dbReference type="AlphaFoldDB" id="A0A1L9T026"/>
<feature type="region of interest" description="Disordered" evidence="1">
    <location>
        <begin position="319"/>
        <end position="365"/>
    </location>
</feature>
<dbReference type="STRING" id="1036612.A0A1L9T026"/>
<name>A0A1L9T026_9EURO</name>
<protein>
    <recommendedName>
        <fullName evidence="4">Fungal N-terminal domain-containing protein</fullName>
    </recommendedName>
</protein>
<evidence type="ECO:0000313" key="3">
    <source>
        <dbReference type="Proteomes" id="UP000184356"/>
    </source>
</evidence>
<feature type="compositionally biased region" description="Low complexity" evidence="1">
    <location>
        <begin position="231"/>
        <end position="240"/>
    </location>
</feature>
<dbReference type="Proteomes" id="UP000184356">
    <property type="component" value="Unassembled WGS sequence"/>
</dbReference>
<proteinExistence type="predicted"/>
<accession>A0A1L9T026</accession>
<reference evidence="3" key="1">
    <citation type="journal article" date="2017" name="Genome Biol.">
        <title>Comparative genomics reveals high biological diversity and specific adaptations in the industrially and medically important fungal genus Aspergillus.</title>
        <authorList>
            <person name="de Vries R.P."/>
            <person name="Riley R."/>
            <person name="Wiebenga A."/>
            <person name="Aguilar-Osorio G."/>
            <person name="Amillis S."/>
            <person name="Uchima C.A."/>
            <person name="Anderluh G."/>
            <person name="Asadollahi M."/>
            <person name="Askin M."/>
            <person name="Barry K."/>
            <person name="Battaglia E."/>
            <person name="Bayram O."/>
            <person name="Benocci T."/>
            <person name="Braus-Stromeyer S.A."/>
            <person name="Caldana C."/>
            <person name="Canovas D."/>
            <person name="Cerqueira G.C."/>
            <person name="Chen F."/>
            <person name="Chen W."/>
            <person name="Choi C."/>
            <person name="Clum A."/>
            <person name="Dos Santos R.A."/>
            <person name="Damasio A.R."/>
            <person name="Diallinas G."/>
            <person name="Emri T."/>
            <person name="Fekete E."/>
            <person name="Flipphi M."/>
            <person name="Freyberg S."/>
            <person name="Gallo A."/>
            <person name="Gournas C."/>
            <person name="Habgood R."/>
            <person name="Hainaut M."/>
            <person name="Harispe M.L."/>
            <person name="Henrissat B."/>
            <person name="Hilden K.S."/>
            <person name="Hope R."/>
            <person name="Hossain A."/>
            <person name="Karabika E."/>
            <person name="Karaffa L."/>
            <person name="Karanyi Z."/>
            <person name="Krasevec N."/>
            <person name="Kuo A."/>
            <person name="Kusch H."/>
            <person name="LaButti K."/>
            <person name="Lagendijk E.L."/>
            <person name="Lapidus A."/>
            <person name="Levasseur A."/>
            <person name="Lindquist E."/>
            <person name="Lipzen A."/>
            <person name="Logrieco A.F."/>
            <person name="MacCabe A."/>
            <person name="Maekelae M.R."/>
            <person name="Malavazi I."/>
            <person name="Melin P."/>
            <person name="Meyer V."/>
            <person name="Mielnichuk N."/>
            <person name="Miskei M."/>
            <person name="Molnar A.P."/>
            <person name="Mule G."/>
            <person name="Ngan C.Y."/>
            <person name="Orejas M."/>
            <person name="Orosz E."/>
            <person name="Ouedraogo J.P."/>
            <person name="Overkamp K.M."/>
            <person name="Park H.-S."/>
            <person name="Perrone G."/>
            <person name="Piumi F."/>
            <person name="Punt P.J."/>
            <person name="Ram A.F."/>
            <person name="Ramon A."/>
            <person name="Rauscher S."/>
            <person name="Record E."/>
            <person name="Riano-Pachon D.M."/>
            <person name="Robert V."/>
            <person name="Roehrig J."/>
            <person name="Ruller R."/>
            <person name="Salamov A."/>
            <person name="Salih N.S."/>
            <person name="Samson R.A."/>
            <person name="Sandor E."/>
            <person name="Sanguinetti M."/>
            <person name="Schuetze T."/>
            <person name="Sepcic K."/>
            <person name="Shelest E."/>
            <person name="Sherlock G."/>
            <person name="Sophianopoulou V."/>
            <person name="Squina F.M."/>
            <person name="Sun H."/>
            <person name="Susca A."/>
            <person name="Todd R.B."/>
            <person name="Tsang A."/>
            <person name="Unkles S.E."/>
            <person name="van de Wiele N."/>
            <person name="van Rossen-Uffink D."/>
            <person name="Oliveira J.V."/>
            <person name="Vesth T.C."/>
            <person name="Visser J."/>
            <person name="Yu J.-H."/>
            <person name="Zhou M."/>
            <person name="Andersen M.R."/>
            <person name="Archer D.B."/>
            <person name="Baker S.E."/>
            <person name="Benoit I."/>
            <person name="Brakhage A.A."/>
            <person name="Braus G.H."/>
            <person name="Fischer R."/>
            <person name="Frisvad J.C."/>
            <person name="Goldman G.H."/>
            <person name="Houbraken J."/>
            <person name="Oakley B."/>
            <person name="Pocsi I."/>
            <person name="Scazzocchio C."/>
            <person name="Seiboth B."/>
            <person name="vanKuyk P.A."/>
            <person name="Wortman J."/>
            <person name="Dyer P.S."/>
            <person name="Grigoriev I.V."/>
        </authorList>
    </citation>
    <scope>NUCLEOTIDE SEQUENCE [LARGE SCALE GENOMIC DNA]</scope>
    <source>
        <strain evidence="3">CBS 593.65</strain>
    </source>
</reference>
<evidence type="ECO:0008006" key="4">
    <source>
        <dbReference type="Google" id="ProtNLM"/>
    </source>
</evidence>
<sequence length="365" mass="40852">MAEVLGAVAACDQLAGSFTSLYKELRTAYKVMRHARKDIKDMKSRTKILKKLWQFFGDTMRKILEINEFSVDLERFHDIHEALWTQSGIVNRKIESILSVLQPILEKEYTSAWTELRTRLKWLFRNREELRLLHVDMDLLTRYMGIFCILMQMQIAVQQYTLTKSAATKIQIDVMGYNIEMALKGIRQVQRDQELLLSASADWQEEVRQEVKRALREETSMLKGAVTDNDAGSGSSSAVSPPAPSPSTLPTTPSSQPKSPIRATSIIEQASRPASPLSEHTCPRNNRPSVVDAAFFPDSEVSYVSAHQGLTTNAAAELHPPCPAADGEEVGETESGDEGSGIYVPTALFGPPRSRRRVPHTSIDY</sequence>
<dbReference type="EMBL" id="KV878599">
    <property type="protein sequence ID" value="OJJ52812.1"/>
    <property type="molecule type" value="Genomic_DNA"/>
</dbReference>
<evidence type="ECO:0000313" key="2">
    <source>
        <dbReference type="EMBL" id="OJJ52812.1"/>
    </source>
</evidence>